<sequence>MKLKPTLYVTWLRRYKRLKYLGKRHNVFLSGPAIRQQWRDVWMQEFPYPEHKNTKDRFSIVNIVPWVICYSYVIFIMNIMRRVIEEKSNGSKELLRMMGMTDFTYWASTFMNYFIYAFIIMFIVTILYKVPMKASTAFLKHMDFFLLFIVLLIFIASLILFCMALSIFFYRANFATVALIIIYIPSCTLLMTNFFMIDSETSYYPLSVASKLGICLLPQGALLTAFHIISSYEASGEGVGWNNITEFSLIPDINVAMILATMLVSCGIYIVFIWYFDAVCPWQPGVPKPFYFFLT</sequence>
<evidence type="ECO:0000256" key="2">
    <source>
        <dbReference type="ARBA" id="ARBA00022692"/>
    </source>
</evidence>
<keyword evidence="7" id="KW-0067">ATP-binding</keyword>
<dbReference type="OrthoDB" id="6429115at2759"/>
<dbReference type="InterPro" id="IPR026082">
    <property type="entry name" value="ABCA"/>
</dbReference>
<feature type="transmembrane region" description="Helical" evidence="5">
    <location>
        <begin position="253"/>
        <end position="276"/>
    </location>
</feature>
<comment type="caution">
    <text evidence="7">The sequence shown here is derived from an EMBL/GenBank/DDBJ whole genome shotgun (WGS) entry which is preliminary data.</text>
</comment>
<dbReference type="GO" id="GO:0005319">
    <property type="term" value="F:lipid transporter activity"/>
    <property type="evidence" value="ECO:0007669"/>
    <property type="project" value="TreeGrafter"/>
</dbReference>
<comment type="subcellular location">
    <subcellularLocation>
        <location evidence="1">Membrane</location>
        <topology evidence="1">Multi-pass membrane protein</topology>
    </subcellularLocation>
</comment>
<dbReference type="InterPro" id="IPR013525">
    <property type="entry name" value="ABC2_TM"/>
</dbReference>
<dbReference type="AlphaFoldDB" id="A0A4Y2P893"/>
<proteinExistence type="predicted"/>
<evidence type="ECO:0000256" key="1">
    <source>
        <dbReference type="ARBA" id="ARBA00004141"/>
    </source>
</evidence>
<evidence type="ECO:0000256" key="3">
    <source>
        <dbReference type="ARBA" id="ARBA00022989"/>
    </source>
</evidence>
<evidence type="ECO:0000256" key="4">
    <source>
        <dbReference type="ARBA" id="ARBA00023136"/>
    </source>
</evidence>
<evidence type="ECO:0000256" key="5">
    <source>
        <dbReference type="SAM" id="Phobius"/>
    </source>
</evidence>
<dbReference type="PANTHER" id="PTHR19229">
    <property type="entry name" value="ATP-BINDING CASSETTE TRANSPORTER SUBFAMILY A ABCA"/>
    <property type="match status" value="1"/>
</dbReference>
<feature type="transmembrane region" description="Helical" evidence="5">
    <location>
        <begin position="177"/>
        <end position="197"/>
    </location>
</feature>
<evidence type="ECO:0000313" key="7">
    <source>
        <dbReference type="EMBL" id="GBN47511.1"/>
    </source>
</evidence>
<dbReference type="Pfam" id="PF12698">
    <property type="entry name" value="ABC2_membrane_3"/>
    <property type="match status" value="1"/>
</dbReference>
<dbReference type="Proteomes" id="UP000499080">
    <property type="component" value="Unassembled WGS sequence"/>
</dbReference>
<protein>
    <submittedName>
        <fullName evidence="7">ATP-binding cassette sub-family A member 3</fullName>
    </submittedName>
</protein>
<feature type="transmembrane region" description="Helical" evidence="5">
    <location>
        <begin position="105"/>
        <end position="128"/>
    </location>
</feature>
<reference evidence="7 8" key="1">
    <citation type="journal article" date="2019" name="Sci. Rep.">
        <title>Orb-weaving spider Araneus ventricosus genome elucidates the spidroin gene catalogue.</title>
        <authorList>
            <person name="Kono N."/>
            <person name="Nakamura H."/>
            <person name="Ohtoshi R."/>
            <person name="Moran D.A.P."/>
            <person name="Shinohara A."/>
            <person name="Yoshida Y."/>
            <person name="Fujiwara M."/>
            <person name="Mori M."/>
            <person name="Tomita M."/>
            <person name="Arakawa K."/>
        </authorList>
    </citation>
    <scope>NUCLEOTIDE SEQUENCE [LARGE SCALE GENOMIC DNA]</scope>
</reference>
<feature type="domain" description="ABC-2 type transporter transmembrane" evidence="6">
    <location>
        <begin position="55"/>
        <end position="274"/>
    </location>
</feature>
<dbReference type="GO" id="GO:0016020">
    <property type="term" value="C:membrane"/>
    <property type="evidence" value="ECO:0007669"/>
    <property type="project" value="UniProtKB-SubCell"/>
</dbReference>
<keyword evidence="8" id="KW-1185">Reference proteome</keyword>
<dbReference type="GO" id="GO:0140359">
    <property type="term" value="F:ABC-type transporter activity"/>
    <property type="evidence" value="ECO:0007669"/>
    <property type="project" value="InterPro"/>
</dbReference>
<name>A0A4Y2P893_ARAVE</name>
<keyword evidence="7" id="KW-0547">Nucleotide-binding</keyword>
<dbReference type="EMBL" id="BGPR01010690">
    <property type="protein sequence ID" value="GBN47511.1"/>
    <property type="molecule type" value="Genomic_DNA"/>
</dbReference>
<feature type="transmembrane region" description="Helical" evidence="5">
    <location>
        <begin position="63"/>
        <end position="84"/>
    </location>
</feature>
<keyword evidence="3 5" id="KW-1133">Transmembrane helix</keyword>
<keyword evidence="2 5" id="KW-0812">Transmembrane</keyword>
<evidence type="ECO:0000313" key="8">
    <source>
        <dbReference type="Proteomes" id="UP000499080"/>
    </source>
</evidence>
<gene>
    <name evidence="7" type="primary">ABCA3_20</name>
    <name evidence="7" type="ORF">AVEN_128915_1</name>
</gene>
<evidence type="ECO:0000259" key="6">
    <source>
        <dbReference type="Pfam" id="PF12698"/>
    </source>
</evidence>
<dbReference type="PANTHER" id="PTHR19229:SF250">
    <property type="entry name" value="ABC TRANSPORTER DOMAIN-CONTAINING PROTEIN-RELATED"/>
    <property type="match status" value="1"/>
</dbReference>
<feature type="transmembrane region" description="Helical" evidence="5">
    <location>
        <begin position="144"/>
        <end position="170"/>
    </location>
</feature>
<organism evidence="7 8">
    <name type="scientific">Araneus ventricosus</name>
    <name type="common">Orbweaver spider</name>
    <name type="synonym">Epeira ventricosa</name>
    <dbReference type="NCBI Taxonomy" id="182803"/>
    <lineage>
        <taxon>Eukaryota</taxon>
        <taxon>Metazoa</taxon>
        <taxon>Ecdysozoa</taxon>
        <taxon>Arthropoda</taxon>
        <taxon>Chelicerata</taxon>
        <taxon>Arachnida</taxon>
        <taxon>Araneae</taxon>
        <taxon>Araneomorphae</taxon>
        <taxon>Entelegynae</taxon>
        <taxon>Araneoidea</taxon>
        <taxon>Araneidae</taxon>
        <taxon>Araneus</taxon>
    </lineage>
</organism>
<keyword evidence="4 5" id="KW-0472">Membrane</keyword>
<dbReference type="GO" id="GO:0005524">
    <property type="term" value="F:ATP binding"/>
    <property type="evidence" value="ECO:0007669"/>
    <property type="project" value="UniProtKB-KW"/>
</dbReference>
<feature type="non-terminal residue" evidence="7">
    <location>
        <position position="295"/>
    </location>
</feature>
<accession>A0A4Y2P893</accession>